<dbReference type="KEGG" id="xdi:EZH22_11195"/>
<dbReference type="EMBL" id="CP063362">
    <property type="protein sequence ID" value="QRG08788.1"/>
    <property type="molecule type" value="Genomic_DNA"/>
</dbReference>
<dbReference type="AlphaFoldDB" id="A0A974PS60"/>
<dbReference type="GO" id="GO:0020037">
    <property type="term" value="F:heme binding"/>
    <property type="evidence" value="ECO:0007669"/>
    <property type="project" value="InterPro"/>
</dbReference>
<dbReference type="RefSeq" id="WP_203195702.1">
    <property type="nucleotide sequence ID" value="NZ_CP063362.1"/>
</dbReference>
<dbReference type="InterPro" id="IPR009056">
    <property type="entry name" value="Cyt_c-like_dom"/>
</dbReference>
<keyword evidence="3" id="KW-1003">Cell membrane</keyword>
<comment type="subcellular location">
    <subcellularLocation>
        <location evidence="1">Cell membrane</location>
        <topology evidence="1">Single-pass membrane protein</topology>
    </subcellularLocation>
</comment>
<evidence type="ECO:0000256" key="5">
    <source>
        <dbReference type="ARBA" id="ARBA00022692"/>
    </source>
</evidence>
<keyword evidence="2" id="KW-0813">Transport</keyword>
<protein>
    <submittedName>
        <fullName evidence="14">Cytochrome c family protein</fullName>
    </submittedName>
</protein>
<evidence type="ECO:0000256" key="7">
    <source>
        <dbReference type="ARBA" id="ARBA00022982"/>
    </source>
</evidence>
<keyword evidence="15" id="KW-1185">Reference proteome</keyword>
<evidence type="ECO:0000313" key="14">
    <source>
        <dbReference type="EMBL" id="QRG08788.1"/>
    </source>
</evidence>
<keyword evidence="8 12" id="KW-1133">Transmembrane helix</keyword>
<dbReference type="InterPro" id="IPR036909">
    <property type="entry name" value="Cyt_c-like_dom_sf"/>
</dbReference>
<evidence type="ECO:0000256" key="11">
    <source>
        <dbReference type="PROSITE-ProRule" id="PRU00433"/>
    </source>
</evidence>
<keyword evidence="4 11" id="KW-0349">Heme</keyword>
<gene>
    <name evidence="14" type="ORF">EZH22_11195</name>
</gene>
<dbReference type="PRINTS" id="PR00604">
    <property type="entry name" value="CYTCHRMECIAB"/>
</dbReference>
<evidence type="ECO:0000256" key="9">
    <source>
        <dbReference type="ARBA" id="ARBA00023004"/>
    </source>
</evidence>
<dbReference type="InterPro" id="IPR002327">
    <property type="entry name" value="Cyt_c_1A/1B"/>
</dbReference>
<dbReference type="Pfam" id="PF00034">
    <property type="entry name" value="Cytochrom_C"/>
    <property type="match status" value="1"/>
</dbReference>
<evidence type="ECO:0000256" key="12">
    <source>
        <dbReference type="SAM" id="Phobius"/>
    </source>
</evidence>
<dbReference type="SUPFAM" id="SSF46626">
    <property type="entry name" value="Cytochrome c"/>
    <property type="match status" value="1"/>
</dbReference>
<keyword evidence="9 11" id="KW-0408">Iron</keyword>
<evidence type="ECO:0000256" key="3">
    <source>
        <dbReference type="ARBA" id="ARBA00022475"/>
    </source>
</evidence>
<evidence type="ECO:0000256" key="10">
    <source>
        <dbReference type="ARBA" id="ARBA00023136"/>
    </source>
</evidence>
<dbReference type="PANTHER" id="PTHR11961">
    <property type="entry name" value="CYTOCHROME C"/>
    <property type="match status" value="1"/>
</dbReference>
<dbReference type="Proteomes" id="UP000596427">
    <property type="component" value="Chromosome"/>
</dbReference>
<keyword evidence="6 11" id="KW-0479">Metal-binding</keyword>
<dbReference type="PROSITE" id="PS51007">
    <property type="entry name" value="CYTC"/>
    <property type="match status" value="1"/>
</dbReference>
<dbReference type="FunFam" id="1.10.760.10:FF:000026">
    <property type="entry name" value="Cytochrome C, membrane-bound"/>
    <property type="match status" value="1"/>
</dbReference>
<organism evidence="14 15">
    <name type="scientific">Xanthobacter dioxanivorans</name>
    <dbReference type="NCBI Taxonomy" id="2528964"/>
    <lineage>
        <taxon>Bacteria</taxon>
        <taxon>Pseudomonadati</taxon>
        <taxon>Pseudomonadota</taxon>
        <taxon>Alphaproteobacteria</taxon>
        <taxon>Hyphomicrobiales</taxon>
        <taxon>Xanthobacteraceae</taxon>
        <taxon>Xanthobacter</taxon>
    </lineage>
</organism>
<dbReference type="GO" id="GO:0046872">
    <property type="term" value="F:metal ion binding"/>
    <property type="evidence" value="ECO:0007669"/>
    <property type="project" value="UniProtKB-KW"/>
</dbReference>
<evidence type="ECO:0000256" key="8">
    <source>
        <dbReference type="ARBA" id="ARBA00022989"/>
    </source>
</evidence>
<dbReference type="Gene3D" id="1.10.760.10">
    <property type="entry name" value="Cytochrome c-like domain"/>
    <property type="match status" value="1"/>
</dbReference>
<feature type="domain" description="Cytochrome c" evidence="13">
    <location>
        <begin position="58"/>
        <end position="170"/>
    </location>
</feature>
<evidence type="ECO:0000313" key="15">
    <source>
        <dbReference type="Proteomes" id="UP000596427"/>
    </source>
</evidence>
<evidence type="ECO:0000256" key="2">
    <source>
        <dbReference type="ARBA" id="ARBA00022448"/>
    </source>
</evidence>
<reference evidence="14 15" key="1">
    <citation type="submission" date="2020-10" db="EMBL/GenBank/DDBJ databases">
        <title>Degradation of 1,4-Dioxane by Xanthobacter sp. YN2, via a Novel Group-2 Soluble Di-Iron Monooxygenase.</title>
        <authorList>
            <person name="Ma F."/>
            <person name="Wang Y."/>
            <person name="Yang J."/>
            <person name="Guo H."/>
            <person name="Su D."/>
            <person name="Yu L."/>
        </authorList>
    </citation>
    <scope>NUCLEOTIDE SEQUENCE [LARGE SCALE GENOMIC DNA]</scope>
    <source>
        <strain evidence="14 15">YN2</strain>
    </source>
</reference>
<name>A0A974PS60_9HYPH</name>
<accession>A0A974PS60</accession>
<evidence type="ECO:0000256" key="1">
    <source>
        <dbReference type="ARBA" id="ARBA00004162"/>
    </source>
</evidence>
<keyword evidence="7" id="KW-0249">Electron transport</keyword>
<sequence>MDSFELNKIAGAVLGTLVLTLGLGIVSEILFTPEAPAKPGFDIVVQEGGGGAATPAKAAEVPIEQLFATASVEKGASAAKKCAACHNFQEGAGAKVGPDLYGIVGRPVASVAGFAYSAAMKAKGGDWTPQALNTFLTNPKAAVPGTAMAFAGIPKEAERADLIAYLNSLSHSPKPLPTAAAAK</sequence>
<dbReference type="GO" id="GO:0009055">
    <property type="term" value="F:electron transfer activity"/>
    <property type="evidence" value="ECO:0007669"/>
    <property type="project" value="InterPro"/>
</dbReference>
<feature type="transmembrane region" description="Helical" evidence="12">
    <location>
        <begin position="12"/>
        <end position="31"/>
    </location>
</feature>
<proteinExistence type="predicted"/>
<evidence type="ECO:0000259" key="13">
    <source>
        <dbReference type="PROSITE" id="PS51007"/>
    </source>
</evidence>
<dbReference type="GO" id="GO:0005886">
    <property type="term" value="C:plasma membrane"/>
    <property type="evidence" value="ECO:0007669"/>
    <property type="project" value="UniProtKB-SubCell"/>
</dbReference>
<keyword evidence="10 12" id="KW-0472">Membrane</keyword>
<evidence type="ECO:0000256" key="4">
    <source>
        <dbReference type="ARBA" id="ARBA00022617"/>
    </source>
</evidence>
<keyword evidence="5 12" id="KW-0812">Transmembrane</keyword>
<evidence type="ECO:0000256" key="6">
    <source>
        <dbReference type="ARBA" id="ARBA00022723"/>
    </source>
</evidence>